<organism evidence="2 3">
    <name type="scientific">Rhizobium gallicum</name>
    <dbReference type="NCBI Taxonomy" id="56730"/>
    <lineage>
        <taxon>Bacteria</taxon>
        <taxon>Pseudomonadati</taxon>
        <taxon>Pseudomonadota</taxon>
        <taxon>Alphaproteobacteria</taxon>
        <taxon>Hyphomicrobiales</taxon>
        <taxon>Rhizobiaceae</taxon>
        <taxon>Rhizobium/Agrobacterium group</taxon>
        <taxon>Rhizobium</taxon>
    </lineage>
</organism>
<evidence type="ECO:0000313" key="3">
    <source>
        <dbReference type="Proteomes" id="UP000184749"/>
    </source>
</evidence>
<evidence type="ECO:0000313" key="2">
    <source>
        <dbReference type="EMBL" id="APO68020.1"/>
    </source>
</evidence>
<sequence length="51" mass="5881">MTKRELIDSGTDKRYVRRDEDVRLKESVDVGKSLANRPPHEGQDNGKNGRR</sequence>
<dbReference type="Proteomes" id="UP000184749">
    <property type="component" value="Chromosome"/>
</dbReference>
<dbReference type="STRING" id="56730.IE4872_CH02406"/>
<feature type="region of interest" description="Disordered" evidence="1">
    <location>
        <begin position="18"/>
        <end position="51"/>
    </location>
</feature>
<dbReference type="EMBL" id="CP017101">
    <property type="protein sequence ID" value="APO68020.1"/>
    <property type="molecule type" value="Genomic_DNA"/>
</dbReference>
<reference evidence="2 3" key="1">
    <citation type="submission" date="2016-09" db="EMBL/GenBank/DDBJ databases">
        <title>The complete genome sequences of Rhizobium gallicum, symbiovars gallicum and phaseoli, symbionts associated to common bean (Phaseolus vulgaris).</title>
        <authorList>
            <person name="Bustos P."/>
            <person name="Santamaria R.I."/>
            <person name="Perez-Carrascal O.M."/>
            <person name="Juarez S."/>
            <person name="Lozano L."/>
            <person name="Martinez-Flores I."/>
            <person name="Martinez-Romero E."/>
            <person name="Cevallos M."/>
            <person name="Romero D."/>
            <person name="Davila G."/>
            <person name="Gonzalez V."/>
        </authorList>
    </citation>
    <scope>NUCLEOTIDE SEQUENCE [LARGE SCALE GENOMIC DNA]</scope>
    <source>
        <strain evidence="2 3">IE4872</strain>
    </source>
</reference>
<name>A0A1L5NJD6_9HYPH</name>
<dbReference type="AlphaFoldDB" id="A0A1L5NJD6"/>
<protein>
    <submittedName>
        <fullName evidence="2">Uncharacterized protein</fullName>
    </submittedName>
</protein>
<accession>A0A1L5NJD6</accession>
<proteinExistence type="predicted"/>
<gene>
    <name evidence="2" type="ORF">IE4872_CH02406</name>
</gene>
<evidence type="ECO:0000256" key="1">
    <source>
        <dbReference type="SAM" id="MobiDB-lite"/>
    </source>
</evidence>
<feature type="compositionally biased region" description="Basic and acidic residues" evidence="1">
    <location>
        <begin position="18"/>
        <end position="29"/>
    </location>
</feature>